<dbReference type="Gene3D" id="1.10.10.10">
    <property type="entry name" value="Winged helix-like DNA-binding domain superfamily/Winged helix DNA-binding domain"/>
    <property type="match status" value="1"/>
</dbReference>
<keyword evidence="1" id="KW-0805">Transcription regulation</keyword>
<comment type="caution">
    <text evidence="5">The sequence shown here is derived from an EMBL/GenBank/DDBJ whole genome shotgun (WGS) entry which is preliminary data.</text>
</comment>
<keyword evidence="3" id="KW-0804">Transcription</keyword>
<keyword evidence="2" id="KW-0238">DNA-binding</keyword>
<dbReference type="GO" id="GO:0003677">
    <property type="term" value="F:DNA binding"/>
    <property type="evidence" value="ECO:0007669"/>
    <property type="project" value="UniProtKB-KW"/>
</dbReference>
<reference evidence="5" key="1">
    <citation type="submission" date="2022-03" db="EMBL/GenBank/DDBJ databases">
        <title>Draft Genome Sequence of Firmicute Strain S0AB, a Heterotrophic Iron/Sulfur-Oxidizing Extreme Acidophile.</title>
        <authorList>
            <person name="Vergara E."/>
            <person name="Pakostova E."/>
            <person name="Johnson D.B."/>
            <person name="Holmes D.S."/>
        </authorList>
    </citation>
    <scope>NUCLEOTIDE SEQUENCE</scope>
    <source>
        <strain evidence="5">S0AB</strain>
    </source>
</reference>
<gene>
    <name evidence="5" type="ORF">MM817_01261</name>
</gene>
<dbReference type="Proteomes" id="UP001139263">
    <property type="component" value="Unassembled WGS sequence"/>
</dbReference>
<protein>
    <recommendedName>
        <fullName evidence="4">HTH gntR-type domain-containing protein</fullName>
    </recommendedName>
</protein>
<evidence type="ECO:0000256" key="1">
    <source>
        <dbReference type="ARBA" id="ARBA00023015"/>
    </source>
</evidence>
<dbReference type="Pfam" id="PF00392">
    <property type="entry name" value="GntR"/>
    <property type="match status" value="1"/>
</dbReference>
<sequence length="320" mass="36101">MNRTVIRKNGIPLYVQVKDKVISDIRAGIYQSGDKLPTERELSAMIGVSRNTISQAYHELEHEGVIASAQGRGTFVCDRDDKVRLGNRRDLLQKVIDVALEECLQLGFTLDDFLQFASSRAKEKATLLDQSQIVFIECNREQVEYFSRKLEFGGVHITPVIIDELRDQERDALLQVESADLIMTTFFHFEEVRELLGDTRSVLAVSLDPELETIVKIARIPVHSEVGIVCRSERFAGKIRSALRQAGLDGYILRMTTTSDMQELSQFVKGLQAVIVSPSRKREVEKAIASHQSVIEFVFRPDAASVNLLRAAVADVRRKR</sequence>
<dbReference type="SUPFAM" id="SSF46785">
    <property type="entry name" value="Winged helix' DNA-binding domain"/>
    <property type="match status" value="1"/>
</dbReference>
<name>A0A9X1VBL4_9BACL</name>
<dbReference type="InterPro" id="IPR036388">
    <property type="entry name" value="WH-like_DNA-bd_sf"/>
</dbReference>
<evidence type="ECO:0000313" key="5">
    <source>
        <dbReference type="EMBL" id="MCI0182992.1"/>
    </source>
</evidence>
<dbReference type="PRINTS" id="PR00035">
    <property type="entry name" value="HTHGNTR"/>
</dbReference>
<dbReference type="CDD" id="cd07377">
    <property type="entry name" value="WHTH_GntR"/>
    <property type="match status" value="1"/>
</dbReference>
<dbReference type="InterPro" id="IPR036390">
    <property type="entry name" value="WH_DNA-bd_sf"/>
</dbReference>
<dbReference type="PANTHER" id="PTHR38445:SF9">
    <property type="entry name" value="HTH-TYPE TRANSCRIPTIONAL REPRESSOR YTRA"/>
    <property type="match status" value="1"/>
</dbReference>
<evidence type="ECO:0000313" key="6">
    <source>
        <dbReference type="Proteomes" id="UP001139263"/>
    </source>
</evidence>
<organism evidence="5 6">
    <name type="scientific">Sulfoacidibacillus ferrooxidans</name>
    <dbReference type="NCBI Taxonomy" id="2005001"/>
    <lineage>
        <taxon>Bacteria</taxon>
        <taxon>Bacillati</taxon>
        <taxon>Bacillota</taxon>
        <taxon>Bacilli</taxon>
        <taxon>Bacillales</taxon>
        <taxon>Alicyclobacillaceae</taxon>
        <taxon>Sulfoacidibacillus</taxon>
    </lineage>
</organism>
<accession>A0A9X1VBL4</accession>
<evidence type="ECO:0000256" key="3">
    <source>
        <dbReference type="ARBA" id="ARBA00023163"/>
    </source>
</evidence>
<dbReference type="SMART" id="SM00345">
    <property type="entry name" value="HTH_GNTR"/>
    <property type="match status" value="1"/>
</dbReference>
<feature type="domain" description="HTH gntR-type" evidence="4">
    <location>
        <begin position="11"/>
        <end position="79"/>
    </location>
</feature>
<dbReference type="PANTHER" id="PTHR38445">
    <property type="entry name" value="HTH-TYPE TRANSCRIPTIONAL REPRESSOR YTRA"/>
    <property type="match status" value="1"/>
</dbReference>
<dbReference type="InterPro" id="IPR000524">
    <property type="entry name" value="Tscrpt_reg_HTH_GntR"/>
</dbReference>
<dbReference type="PROSITE" id="PS50949">
    <property type="entry name" value="HTH_GNTR"/>
    <property type="match status" value="1"/>
</dbReference>
<dbReference type="GO" id="GO:0003700">
    <property type="term" value="F:DNA-binding transcription factor activity"/>
    <property type="evidence" value="ECO:0007669"/>
    <property type="project" value="InterPro"/>
</dbReference>
<dbReference type="AlphaFoldDB" id="A0A9X1VBL4"/>
<keyword evidence="6" id="KW-1185">Reference proteome</keyword>
<dbReference type="EMBL" id="JALBUF010000002">
    <property type="protein sequence ID" value="MCI0182992.1"/>
    <property type="molecule type" value="Genomic_DNA"/>
</dbReference>
<dbReference type="RefSeq" id="WP_241712665.1">
    <property type="nucleotide sequence ID" value="NZ_JALBUF010000002.1"/>
</dbReference>
<proteinExistence type="predicted"/>
<evidence type="ECO:0000259" key="4">
    <source>
        <dbReference type="PROSITE" id="PS50949"/>
    </source>
</evidence>
<evidence type="ECO:0000256" key="2">
    <source>
        <dbReference type="ARBA" id="ARBA00023125"/>
    </source>
</evidence>